<dbReference type="GO" id="GO:0016491">
    <property type="term" value="F:oxidoreductase activity"/>
    <property type="evidence" value="ECO:0007669"/>
    <property type="project" value="InterPro"/>
</dbReference>
<dbReference type="GO" id="GO:0043546">
    <property type="term" value="F:molybdopterin cofactor binding"/>
    <property type="evidence" value="ECO:0007669"/>
    <property type="project" value="InterPro"/>
</dbReference>
<protein>
    <submittedName>
        <fullName evidence="6">Anaerobic selenocysteine-containing dehydrogenase</fullName>
    </submittedName>
</protein>
<evidence type="ECO:0000256" key="2">
    <source>
        <dbReference type="ARBA" id="ARBA00022723"/>
    </source>
</evidence>
<evidence type="ECO:0000259" key="5">
    <source>
        <dbReference type="PROSITE" id="PS51669"/>
    </source>
</evidence>
<proteinExistence type="inferred from homology"/>
<dbReference type="EMBL" id="JAUSUL010000002">
    <property type="protein sequence ID" value="MDQ0315719.1"/>
    <property type="molecule type" value="Genomic_DNA"/>
</dbReference>
<dbReference type="Pfam" id="PF04879">
    <property type="entry name" value="Molybdop_Fe4S4"/>
    <property type="match status" value="1"/>
</dbReference>
<dbReference type="InterPro" id="IPR037920">
    <property type="entry name" value="YoaE_C"/>
</dbReference>
<dbReference type="RefSeq" id="WP_306885541.1">
    <property type="nucleotide sequence ID" value="NZ_JAUSUL010000002.1"/>
</dbReference>
<feature type="domain" description="4Fe-4S Mo/W bis-MGD-type" evidence="5">
    <location>
        <begin position="4"/>
        <end position="62"/>
    </location>
</feature>
<evidence type="ECO:0000256" key="4">
    <source>
        <dbReference type="ARBA" id="ARBA00023014"/>
    </source>
</evidence>
<dbReference type="InterPro" id="IPR006963">
    <property type="entry name" value="Mopterin_OxRdtase_4Fe-4S_dom"/>
</dbReference>
<dbReference type="Gene3D" id="3.40.50.740">
    <property type="match status" value="1"/>
</dbReference>
<gene>
    <name evidence="6" type="ORF">J2S73_002176</name>
</gene>
<dbReference type="GO" id="GO:0046872">
    <property type="term" value="F:metal ion binding"/>
    <property type="evidence" value="ECO:0007669"/>
    <property type="project" value="UniProtKB-KW"/>
</dbReference>
<dbReference type="InterPro" id="IPR009010">
    <property type="entry name" value="Asp_de-COase-like_dom_sf"/>
</dbReference>
<dbReference type="Pfam" id="PF00384">
    <property type="entry name" value="Molybdopterin"/>
    <property type="match status" value="1"/>
</dbReference>
<dbReference type="Gene3D" id="3.30.2070.10">
    <property type="entry name" value="Formate dehydrogenase/DMSO reductase"/>
    <property type="match status" value="1"/>
</dbReference>
<evidence type="ECO:0000256" key="3">
    <source>
        <dbReference type="ARBA" id="ARBA00023004"/>
    </source>
</evidence>
<evidence type="ECO:0000313" key="7">
    <source>
        <dbReference type="Proteomes" id="UP001229244"/>
    </source>
</evidence>
<keyword evidence="7" id="KW-1185">Reference proteome</keyword>
<keyword evidence="4" id="KW-0411">Iron-sulfur</keyword>
<dbReference type="AlphaFoldDB" id="A0AAE4AUA7"/>
<evidence type="ECO:0000256" key="1">
    <source>
        <dbReference type="ARBA" id="ARBA00010312"/>
    </source>
</evidence>
<reference evidence="6" key="1">
    <citation type="submission" date="2023-07" db="EMBL/GenBank/DDBJ databases">
        <title>Genomic Encyclopedia of Type Strains, Phase IV (KMG-IV): sequencing the most valuable type-strain genomes for metagenomic binning, comparative biology and taxonomic classification.</title>
        <authorList>
            <person name="Goeker M."/>
        </authorList>
    </citation>
    <scope>NUCLEOTIDE SEQUENCE</scope>
    <source>
        <strain evidence="6">DSM 21202</strain>
    </source>
</reference>
<dbReference type="CDD" id="cd02766">
    <property type="entry name" value="MopB_3"/>
    <property type="match status" value="1"/>
</dbReference>
<dbReference type="PANTHER" id="PTHR43742:SF6">
    <property type="entry name" value="OXIDOREDUCTASE YYAE-RELATED"/>
    <property type="match status" value="1"/>
</dbReference>
<dbReference type="InterPro" id="IPR006656">
    <property type="entry name" value="Mopterin_OxRdtase"/>
</dbReference>
<evidence type="ECO:0000313" key="6">
    <source>
        <dbReference type="EMBL" id="MDQ0315719.1"/>
    </source>
</evidence>
<dbReference type="InterPro" id="IPR006657">
    <property type="entry name" value="MoPterin_dinucl-bd_dom"/>
</dbReference>
<accession>A0AAE4AUA7</accession>
<dbReference type="SUPFAM" id="SSF53706">
    <property type="entry name" value="Formate dehydrogenase/DMSO reductase, domains 1-3"/>
    <property type="match status" value="1"/>
</dbReference>
<comment type="caution">
    <text evidence="6">The sequence shown here is derived from an EMBL/GenBank/DDBJ whole genome shotgun (WGS) entry which is preliminary data.</text>
</comment>
<dbReference type="InterPro" id="IPR050612">
    <property type="entry name" value="Prok_Mopterin_Oxidored"/>
</dbReference>
<dbReference type="Gene3D" id="3.40.228.10">
    <property type="entry name" value="Dimethylsulfoxide Reductase, domain 2"/>
    <property type="match status" value="1"/>
</dbReference>
<dbReference type="PROSITE" id="PS51669">
    <property type="entry name" value="4FE4S_MOW_BIS_MGD"/>
    <property type="match status" value="1"/>
</dbReference>
<keyword evidence="2" id="KW-0479">Metal-binding</keyword>
<keyword evidence="3" id="KW-0408">Iron</keyword>
<organism evidence="6 7">
    <name type="scientific">Amorphus orientalis</name>
    <dbReference type="NCBI Taxonomy" id="649198"/>
    <lineage>
        <taxon>Bacteria</taxon>
        <taxon>Pseudomonadati</taxon>
        <taxon>Pseudomonadota</taxon>
        <taxon>Alphaproteobacteria</taxon>
        <taxon>Hyphomicrobiales</taxon>
        <taxon>Amorphaceae</taxon>
        <taxon>Amorphus</taxon>
    </lineage>
</organism>
<dbReference type="Proteomes" id="UP001229244">
    <property type="component" value="Unassembled WGS sequence"/>
</dbReference>
<dbReference type="GO" id="GO:0051536">
    <property type="term" value="F:iron-sulfur cluster binding"/>
    <property type="evidence" value="ECO:0007669"/>
    <property type="project" value="UniProtKB-KW"/>
</dbReference>
<comment type="similarity">
    <text evidence="1">Belongs to the prokaryotic molybdopterin-containing oxidoreductase family.</text>
</comment>
<dbReference type="Pfam" id="PF01568">
    <property type="entry name" value="Molydop_binding"/>
    <property type="match status" value="1"/>
</dbReference>
<dbReference type="PANTHER" id="PTHR43742">
    <property type="entry name" value="TRIMETHYLAMINE-N-OXIDE REDUCTASE"/>
    <property type="match status" value="1"/>
</dbReference>
<sequence length="696" mass="75498">MTKPLTRRSACPHDCPSTCALEIDVVDSGTIGRVRGAKDNAYTDGVICAKVARYAERTNHPDRLTRPLVQTGPKGSGQFAEIGWDEALDRVVEAFVAAEAEFGAQSVYPYNYAGTMGLVQRDGIHRLRHVKGYSRQFDTICTNPAWTGFIAGTGRLAGPDPREIDSSDCVVIWGTNAAATQINVLTHAVAARKSRGATIVAVDVYETETVKQADLKLILRPGTDAALACAVMHVLFRDGYADRAYMAKFADCPDELEAHVANRSPDWAASVTGLAVEDIEAFAKLVGTTNRTYLRLGYGFTRQRNGAIAMHAAASIATVAGLWQYEGGGAFHNNGAIYELNMAMVTGADAVDHTTRRLDQSRLGAILTGDEDALLGGPPVKAMLIQNTNPVSVCPEQELVKRGFARDDLFVCVHEQFMTETARMADILLPATMFVEHDDIYKGGGHQYLLLGPKLVEAPGDCRSNHEVHVELAKRLGAEHKGFGMSEREHIDWMLRNSGRGSLAELEAAGWIDCQPPFEKAHYLDGFAYPDGKFRFKPDWTKVKANNNGPMGPWEAIPALPDQWDVIDAATDAHPFRLVTAPARSFLNSTFNETPGSLKKEGHPTVFVHPEDAGPLGIGEGMRVRLANDQGAVVVRARLFDGIRRGVVVSEGLWPNEAFEDGQGINTLTSAEPIAPYGGVAFHDTRISLAPAQPLA</sequence>
<name>A0AAE4AUA7_9HYPH</name>
<dbReference type="Gene3D" id="2.20.25.90">
    <property type="entry name" value="ADC-like domains"/>
    <property type="match status" value="1"/>
</dbReference>
<dbReference type="CDD" id="cd02786">
    <property type="entry name" value="MopB_CT_3"/>
    <property type="match status" value="1"/>
</dbReference>
<dbReference type="SUPFAM" id="SSF50692">
    <property type="entry name" value="ADC-like"/>
    <property type="match status" value="1"/>
</dbReference>
<dbReference type="SMART" id="SM00926">
    <property type="entry name" value="Molybdop_Fe4S4"/>
    <property type="match status" value="1"/>
</dbReference>
<dbReference type="Gene3D" id="2.40.40.20">
    <property type="match status" value="1"/>
</dbReference>